<dbReference type="AlphaFoldDB" id="A0A1B7XQT6"/>
<organism evidence="1 2">
    <name type="scientific">Colletotrichum higginsianum (strain IMI 349063)</name>
    <name type="common">Crucifer anthracnose fungus</name>
    <dbReference type="NCBI Taxonomy" id="759273"/>
    <lineage>
        <taxon>Eukaryota</taxon>
        <taxon>Fungi</taxon>
        <taxon>Dikarya</taxon>
        <taxon>Ascomycota</taxon>
        <taxon>Pezizomycotina</taxon>
        <taxon>Sordariomycetes</taxon>
        <taxon>Hypocreomycetidae</taxon>
        <taxon>Glomerellales</taxon>
        <taxon>Glomerellaceae</taxon>
        <taxon>Colletotrichum</taxon>
        <taxon>Colletotrichum destructivum species complex</taxon>
    </lineage>
</organism>
<name>A0A1B7XQT6_COLHI</name>
<dbReference type="EMBL" id="LTAN01000011">
    <property type="protein sequence ID" value="OBR02132.1"/>
    <property type="molecule type" value="Genomic_DNA"/>
</dbReference>
<reference evidence="2" key="1">
    <citation type="journal article" date="2017" name="BMC Genomics">
        <title>Gapless genome assembly of Colletotrichum higginsianum reveals chromosome structure and association of transposable elements with secondary metabolite gene clusters.</title>
        <authorList>
            <person name="Dallery J.-F."/>
            <person name="Lapalu N."/>
            <person name="Zampounis A."/>
            <person name="Pigne S."/>
            <person name="Luyten I."/>
            <person name="Amselem J."/>
            <person name="Wittenberg A.H.J."/>
            <person name="Zhou S."/>
            <person name="de Queiroz M.V."/>
            <person name="Robin G.P."/>
            <person name="Auger A."/>
            <person name="Hainaut M."/>
            <person name="Henrissat B."/>
            <person name="Kim K.-T."/>
            <person name="Lee Y.-H."/>
            <person name="Lespinet O."/>
            <person name="Schwartz D.C."/>
            <person name="Thon M.R."/>
            <person name="O'Connell R.J."/>
        </authorList>
    </citation>
    <scope>NUCLEOTIDE SEQUENCE [LARGE SCALE GENOMIC DNA]</scope>
    <source>
        <strain evidence="2">IMI 349063</strain>
    </source>
</reference>
<dbReference type="VEuPathDB" id="FungiDB:CH63R_14433"/>
<evidence type="ECO:0000313" key="1">
    <source>
        <dbReference type="EMBL" id="OBR02132.1"/>
    </source>
</evidence>
<evidence type="ECO:0000313" key="2">
    <source>
        <dbReference type="Proteomes" id="UP000092177"/>
    </source>
</evidence>
<dbReference type="Proteomes" id="UP000092177">
    <property type="component" value="Chromosome 11"/>
</dbReference>
<keyword evidence="2" id="KW-1185">Reference proteome</keyword>
<dbReference type="RefSeq" id="XP_018150650.1">
    <property type="nucleotide sequence ID" value="XM_018309407.1"/>
</dbReference>
<protein>
    <submittedName>
        <fullName evidence="1">Uncharacterized protein</fullName>
    </submittedName>
</protein>
<gene>
    <name evidence="1" type="ORF">CH63R_14433</name>
</gene>
<accession>A0A1B7XQT6</accession>
<sequence length="276" mass="29428">MLLSRRAGWGLDGCHWAGVLFDRLFGDALNFDSLPATRGRYFQPAIQWVADELGFLGWPLSGLLETDLKAAMPAQPSQTLDTTCSLAVPSCLLGAIRPRMGSGDRLFDYAAHTQGHGSAYGLGTLLGLPASRTRRAGAPSTQGRIRLVRCGLGTHEACPLFQSALVLSNTAQLDWACGQRIKRPIEVDPLTGRWAPHRPRAAPPTAPARVEITILDDSEEEDSDGTATVVGGYADDASSIVELGYCAARATPPARGVWLGAAGRLARRPGLRSSSR</sequence>
<comment type="caution">
    <text evidence="1">The sequence shown here is derived from an EMBL/GenBank/DDBJ whole genome shotgun (WGS) entry which is preliminary data.</text>
</comment>
<proteinExistence type="predicted"/>
<dbReference type="GeneID" id="28873514"/>
<dbReference type="KEGG" id="chig:CH63R_14433"/>